<evidence type="ECO:0008006" key="5">
    <source>
        <dbReference type="Google" id="ProtNLM"/>
    </source>
</evidence>
<accession>A0A220VHF6</accession>
<organism evidence="3 4">
    <name type="scientific">Paraphotobacterium marinum</name>
    <dbReference type="NCBI Taxonomy" id="1755811"/>
    <lineage>
        <taxon>Bacteria</taxon>
        <taxon>Pseudomonadati</taxon>
        <taxon>Pseudomonadota</taxon>
        <taxon>Gammaproteobacteria</taxon>
        <taxon>Vibrionales</taxon>
        <taxon>Vibrionaceae</taxon>
        <taxon>Paraphotobacterium</taxon>
    </lineage>
</organism>
<evidence type="ECO:0000256" key="1">
    <source>
        <dbReference type="SAM" id="MobiDB-lite"/>
    </source>
</evidence>
<dbReference type="AlphaFoldDB" id="A0A220VHF6"/>
<evidence type="ECO:0000256" key="2">
    <source>
        <dbReference type="SAM" id="SignalP"/>
    </source>
</evidence>
<feature type="signal peptide" evidence="2">
    <location>
        <begin position="1"/>
        <end position="25"/>
    </location>
</feature>
<evidence type="ECO:0000313" key="4">
    <source>
        <dbReference type="Proteomes" id="UP000242175"/>
    </source>
</evidence>
<keyword evidence="2" id="KW-0732">Signal</keyword>
<dbReference type="Proteomes" id="UP000242175">
    <property type="component" value="Chromosome small"/>
</dbReference>
<proteinExistence type="predicted"/>
<protein>
    <recommendedName>
        <fullName evidence="5">Trimeric autotransporter adhesin YadA-like C-terminal membrane anchor domain-containing protein</fullName>
    </recommendedName>
</protein>
<dbReference type="EMBL" id="CP022356">
    <property type="protein sequence ID" value="ASK79686.1"/>
    <property type="molecule type" value="Genomic_DNA"/>
</dbReference>
<reference evidence="3 4" key="1">
    <citation type="journal article" date="2016" name="Int. J. Syst. Evol. Microbiol.">
        <title>Paraphotobacterium marinum gen. nov., sp. nov., a member of the family Vibrionaceae, isolated from surface seawater.</title>
        <authorList>
            <person name="Huang Z."/>
            <person name="Dong C."/>
            <person name="Shao Z."/>
        </authorList>
    </citation>
    <scope>NUCLEOTIDE SEQUENCE [LARGE SCALE GENOMIC DNA]</scope>
    <source>
        <strain evidence="3 4">NSCS20N07D</strain>
    </source>
</reference>
<dbReference type="RefSeq" id="WP_089074594.1">
    <property type="nucleotide sequence ID" value="NZ_CBCSAM010000003.1"/>
</dbReference>
<feature type="chain" id="PRO_5012555837" description="Trimeric autotransporter adhesin YadA-like C-terminal membrane anchor domain-containing protein" evidence="2">
    <location>
        <begin position="26"/>
        <end position="429"/>
    </location>
</feature>
<evidence type="ECO:0000313" key="3">
    <source>
        <dbReference type="EMBL" id="ASK79686.1"/>
    </source>
</evidence>
<sequence>MKSNFLKKFIMILSCLTFTSTFNLAFSEDIKTLSQQFEEEKAVGDPITPFDMDGDAGTYMGSTFNDNSNGDVQESFNRIDGPDINANNGYYNNSSCLRPNGLAPGPCGGNADRYAVDYRLGKWIETISRYIDDTLVPNADHANRDIESNASANIDQQIEIDAQQIEIGFNASTNVDQQNEINQQKDEIIHNTTDINTNNGKIEINTSNIAENKQEITTNSTSIKANTDNIESNTSHIAENKQEITTNSTSIQTNTDNIESNTSHIAENKQEITTNSTSIQTNTGNIADNKTSITQNKEDIQTNYGYIQANMDNINENAYQIELLNQNMNQGFGVLNNKIDQNTQAINQNSEDILKLRHTMAAFAALSGLNYVDGMHSMSASFGTAMDRVGFAIGIRLKFSGYDAYTAFQASSDLGGNQQAYSISATFGF</sequence>
<dbReference type="KEGG" id="pmai:CF386_11605"/>
<keyword evidence="4" id="KW-1185">Reference proteome</keyword>
<feature type="compositionally biased region" description="Low complexity" evidence="1">
    <location>
        <begin position="271"/>
        <end position="283"/>
    </location>
</feature>
<feature type="region of interest" description="Disordered" evidence="1">
    <location>
        <begin position="271"/>
        <end position="290"/>
    </location>
</feature>
<name>A0A220VHF6_9GAMM</name>
<dbReference type="Gene3D" id="1.20.5.340">
    <property type="match status" value="1"/>
</dbReference>
<gene>
    <name evidence="3" type="ORF">CF386_11605</name>
</gene>